<dbReference type="SMART" id="SM00052">
    <property type="entry name" value="EAL"/>
    <property type="match status" value="1"/>
</dbReference>
<keyword evidence="4" id="KW-1185">Reference proteome</keyword>
<evidence type="ECO:0000313" key="4">
    <source>
        <dbReference type="Proteomes" id="UP001162802"/>
    </source>
</evidence>
<feature type="domain" description="GGDEF" evidence="2">
    <location>
        <begin position="94"/>
        <end position="241"/>
    </location>
</feature>
<dbReference type="InterPro" id="IPR029787">
    <property type="entry name" value="Nucleotide_cyclase"/>
</dbReference>
<evidence type="ECO:0000259" key="1">
    <source>
        <dbReference type="PROSITE" id="PS50883"/>
    </source>
</evidence>
<dbReference type="SMART" id="SM00267">
    <property type="entry name" value="GGDEF"/>
    <property type="match status" value="1"/>
</dbReference>
<dbReference type="InterPro" id="IPR035919">
    <property type="entry name" value="EAL_sf"/>
</dbReference>
<dbReference type="PROSITE" id="PS50883">
    <property type="entry name" value="EAL"/>
    <property type="match status" value="1"/>
</dbReference>
<dbReference type="InterPro" id="IPR001633">
    <property type="entry name" value="EAL_dom"/>
</dbReference>
<dbReference type="CDD" id="cd01949">
    <property type="entry name" value="GGDEF"/>
    <property type="match status" value="1"/>
</dbReference>
<name>A0ABT0AI99_9SPHN</name>
<dbReference type="Proteomes" id="UP001162802">
    <property type="component" value="Unassembled WGS sequence"/>
</dbReference>
<dbReference type="NCBIfam" id="TIGR00254">
    <property type="entry name" value="GGDEF"/>
    <property type="match status" value="1"/>
</dbReference>
<dbReference type="InterPro" id="IPR000160">
    <property type="entry name" value="GGDEF_dom"/>
</dbReference>
<reference evidence="3" key="1">
    <citation type="submission" date="2022-03" db="EMBL/GenBank/DDBJ databases">
        <title>Identification of a novel bacterium isolated from mangrove sediments.</title>
        <authorList>
            <person name="Pan X."/>
        </authorList>
    </citation>
    <scope>NUCLEOTIDE SEQUENCE</scope>
    <source>
        <strain evidence="3">B2637</strain>
    </source>
</reference>
<evidence type="ECO:0000259" key="2">
    <source>
        <dbReference type="PROSITE" id="PS50887"/>
    </source>
</evidence>
<dbReference type="Pfam" id="PF00563">
    <property type="entry name" value="EAL"/>
    <property type="match status" value="1"/>
</dbReference>
<dbReference type="SUPFAM" id="SSF55073">
    <property type="entry name" value="Nucleotide cyclase"/>
    <property type="match status" value="1"/>
</dbReference>
<dbReference type="CDD" id="cd01948">
    <property type="entry name" value="EAL"/>
    <property type="match status" value="1"/>
</dbReference>
<feature type="domain" description="EAL" evidence="1">
    <location>
        <begin position="250"/>
        <end position="503"/>
    </location>
</feature>
<dbReference type="InterPro" id="IPR043128">
    <property type="entry name" value="Rev_trsase/Diguanyl_cyclase"/>
</dbReference>
<dbReference type="RefSeq" id="WP_243803266.1">
    <property type="nucleotide sequence ID" value="NZ_JALHAT010000074.1"/>
</dbReference>
<gene>
    <name evidence="3" type="ORF">MTR65_19765</name>
</gene>
<protein>
    <submittedName>
        <fullName evidence="3">Bifunctional diguanylate cyclase/phosphodiesterase</fullName>
    </submittedName>
</protein>
<proteinExistence type="predicted"/>
<dbReference type="PANTHER" id="PTHR44757:SF2">
    <property type="entry name" value="BIOFILM ARCHITECTURE MAINTENANCE PROTEIN MBAA"/>
    <property type="match status" value="1"/>
</dbReference>
<dbReference type="PANTHER" id="PTHR44757">
    <property type="entry name" value="DIGUANYLATE CYCLASE DGCP"/>
    <property type="match status" value="1"/>
</dbReference>
<dbReference type="InterPro" id="IPR052155">
    <property type="entry name" value="Biofilm_reg_signaling"/>
</dbReference>
<organism evidence="3 4">
    <name type="scientific">Novosphingobium mangrovi</name>
    <name type="common">ex Hu et al. 2023</name>
    <dbReference type="NCBI Taxonomy" id="2930094"/>
    <lineage>
        <taxon>Bacteria</taxon>
        <taxon>Pseudomonadati</taxon>
        <taxon>Pseudomonadota</taxon>
        <taxon>Alphaproteobacteria</taxon>
        <taxon>Sphingomonadales</taxon>
        <taxon>Sphingomonadaceae</taxon>
        <taxon>Novosphingobium</taxon>
    </lineage>
</organism>
<dbReference type="PROSITE" id="PS50887">
    <property type="entry name" value="GGDEF"/>
    <property type="match status" value="1"/>
</dbReference>
<dbReference type="SUPFAM" id="SSF141868">
    <property type="entry name" value="EAL domain-like"/>
    <property type="match status" value="1"/>
</dbReference>
<dbReference type="Pfam" id="PF00990">
    <property type="entry name" value="GGDEF"/>
    <property type="match status" value="1"/>
</dbReference>
<comment type="caution">
    <text evidence="3">The sequence shown here is derived from an EMBL/GenBank/DDBJ whole genome shotgun (WGS) entry which is preliminary data.</text>
</comment>
<dbReference type="Gene3D" id="3.20.20.450">
    <property type="entry name" value="EAL domain"/>
    <property type="match status" value="1"/>
</dbReference>
<evidence type="ECO:0000313" key="3">
    <source>
        <dbReference type="EMBL" id="MCJ1962926.1"/>
    </source>
</evidence>
<sequence>MLAGRILRLKDLVFRLREMLGYLNENVTGVIDAPSIGTQAPEMEGAMKALASQMHRHVEDLREAACRDGLTGLLNRVEMQKKVERIVGGAPDDLQCALFFIDMDGFKAVNDTLGHHIGDRLLQNAADRLRMATQLDAVNEALPPDTGQPLTCIARFGGDEFVYFTAQPGCASQASRIASRIVKVLSEPFEIGPHTINVSASVGVALRPDNGMDYATLIRSADTAMYCAKGSGRGCYEFYDPVMDITAREEAEAEQELREALVRGDLELFYQPLYDVHSRRLLGAEALIRWRHPRKGLMLPQQFLHLANRANLDIQIGEWVIQESVKRIAEFERTGSPVQISINISPSHLERGDFIATVKTAIGRWKIRPELLQIELTEESALRDPELAADRLRQLADIGVTLAVDDFGTGYSNLASLITLPISKLKIDKSLLKDITIRPDARVLVQTIISMANSLGLHSVAEGVETKPQLELLSAMGCDVVQGFLFSRPVELSAFRKLQRQGNYMDADFGILNTAA</sequence>
<accession>A0ABT0AI99</accession>
<dbReference type="EMBL" id="JALHAT010000074">
    <property type="protein sequence ID" value="MCJ1962926.1"/>
    <property type="molecule type" value="Genomic_DNA"/>
</dbReference>
<dbReference type="Gene3D" id="3.30.70.270">
    <property type="match status" value="1"/>
</dbReference>